<dbReference type="PROSITE" id="PS00928">
    <property type="entry name" value="TREHALASE_2"/>
    <property type="match status" value="1"/>
</dbReference>
<name>A0AAD5Q4H3_PYTIN</name>
<feature type="chain" id="PRO_5042059798" description="Trehalase" evidence="5">
    <location>
        <begin position="22"/>
        <end position="595"/>
    </location>
</feature>
<comment type="caution">
    <text evidence="6">The sequence shown here is derived from an EMBL/GenBank/DDBJ whole genome shotgun (WGS) entry which is preliminary data.</text>
</comment>
<comment type="similarity">
    <text evidence="1 4">Belongs to the glycosyl hydrolase 37 family.</text>
</comment>
<dbReference type="InterPro" id="IPR012341">
    <property type="entry name" value="6hp_glycosidase-like_sf"/>
</dbReference>
<keyword evidence="3 4" id="KW-0326">Glycosidase</keyword>
<accession>A0AAD5Q4H3</accession>
<sequence>MRLSAILGLVSAGAVFALSGATPDSPTRELSQMQASVEDLQSVFCRGSLLDAVQRFKLFNDSKHFVDMPLKPTSLPKQILNEFEANIAPMLPKDVNATGAGEAKARLLEFLNKHFDDAGSDIREVMPSDYTETMPPRIAGIANPAYQEWAMALHRLWKVLGRSPDRKAHSSYLHPTPLPVFHKDKSDEDTLIVVPGGRFRESYYWDSYWIVEGLLVSGMHKTARRVVQNLLEYVAEYGFVPNGGRIYYLTRSQPPLLSDMVRLVAAQASMPGKQCPDGEWDIPYLEIVVPILEREYEYWMSRHAVKVTVGGETHVLNRYFGDAKSPRPESYREDVHLAEKFFPGNTDRQNQFYNDIIAGAESGWDFSSRWFADQKTLSTIETMDILPVDLNAMLYRMEANLADFKSALGGGADKYRDAAQKRVKAMSAVMWHAQSSSWRDYVVSTASHSPVVSVANYIPLWAGAFDAKDKTRLDAVVASLRASGLLQVAGVQTTTTPGSAEQWDSPNAWPPLQDMVVEGLRRADTEASRSLADELVRTWIKTSFAAWESTHLMFEKYNATIVGGLGAGGEYEPQFGFGWTNGVVLKFLTKFQHLL</sequence>
<dbReference type="PRINTS" id="PR00744">
    <property type="entry name" value="GLHYDRLASE37"/>
</dbReference>
<dbReference type="PANTHER" id="PTHR23403:SF1">
    <property type="entry name" value="TREHALASE"/>
    <property type="match status" value="1"/>
</dbReference>
<dbReference type="GO" id="GO:0004555">
    <property type="term" value="F:alpha,alpha-trehalase activity"/>
    <property type="evidence" value="ECO:0007669"/>
    <property type="project" value="UniProtKB-EC"/>
</dbReference>
<keyword evidence="2 4" id="KW-0378">Hydrolase</keyword>
<protein>
    <recommendedName>
        <fullName evidence="4">Trehalase</fullName>
        <ecNumber evidence="4">3.2.1.28</ecNumber>
    </recommendedName>
    <alternativeName>
        <fullName evidence="4">Alpha-trehalose glucohydrolase</fullName>
    </alternativeName>
</protein>
<dbReference type="EMBL" id="JAKCXM010000510">
    <property type="protein sequence ID" value="KAJ0393283.1"/>
    <property type="molecule type" value="Genomic_DNA"/>
</dbReference>
<dbReference type="SUPFAM" id="SSF48208">
    <property type="entry name" value="Six-hairpin glycosidases"/>
    <property type="match status" value="1"/>
</dbReference>
<dbReference type="Gene3D" id="1.50.10.10">
    <property type="match status" value="1"/>
</dbReference>
<dbReference type="InterPro" id="IPR001661">
    <property type="entry name" value="Glyco_hydro_37"/>
</dbReference>
<keyword evidence="7" id="KW-1185">Reference proteome</keyword>
<dbReference type="InterPro" id="IPR018232">
    <property type="entry name" value="Glyco_hydro_37_CS"/>
</dbReference>
<evidence type="ECO:0000256" key="3">
    <source>
        <dbReference type="ARBA" id="ARBA00023295"/>
    </source>
</evidence>
<dbReference type="Proteomes" id="UP001209570">
    <property type="component" value="Unassembled WGS sequence"/>
</dbReference>
<reference evidence="6" key="1">
    <citation type="submission" date="2021-12" db="EMBL/GenBank/DDBJ databases">
        <title>Prjna785345.</title>
        <authorList>
            <person name="Rujirawat T."/>
            <person name="Krajaejun T."/>
        </authorList>
    </citation>
    <scope>NUCLEOTIDE SEQUENCE</scope>
    <source>
        <strain evidence="6">Pi057C3</strain>
    </source>
</reference>
<dbReference type="Pfam" id="PF01204">
    <property type="entry name" value="Trehalase"/>
    <property type="match status" value="1"/>
</dbReference>
<evidence type="ECO:0000313" key="7">
    <source>
        <dbReference type="Proteomes" id="UP001209570"/>
    </source>
</evidence>
<dbReference type="PROSITE" id="PS00927">
    <property type="entry name" value="TREHALASE_1"/>
    <property type="match status" value="1"/>
</dbReference>
<gene>
    <name evidence="6" type="ORF">P43SY_004279</name>
</gene>
<feature type="signal peptide" evidence="5">
    <location>
        <begin position="1"/>
        <end position="21"/>
    </location>
</feature>
<dbReference type="EC" id="3.2.1.28" evidence="4"/>
<proteinExistence type="inferred from homology"/>
<evidence type="ECO:0000256" key="2">
    <source>
        <dbReference type="ARBA" id="ARBA00022801"/>
    </source>
</evidence>
<dbReference type="InterPro" id="IPR008928">
    <property type="entry name" value="6-hairpin_glycosidase_sf"/>
</dbReference>
<evidence type="ECO:0000256" key="1">
    <source>
        <dbReference type="ARBA" id="ARBA00005615"/>
    </source>
</evidence>
<evidence type="ECO:0000256" key="5">
    <source>
        <dbReference type="SAM" id="SignalP"/>
    </source>
</evidence>
<keyword evidence="5" id="KW-0732">Signal</keyword>
<evidence type="ECO:0000313" key="6">
    <source>
        <dbReference type="EMBL" id="KAJ0393283.1"/>
    </source>
</evidence>
<dbReference type="AlphaFoldDB" id="A0AAD5Q4H3"/>
<organism evidence="6 7">
    <name type="scientific">Pythium insidiosum</name>
    <name type="common">Pythiosis disease agent</name>
    <dbReference type="NCBI Taxonomy" id="114742"/>
    <lineage>
        <taxon>Eukaryota</taxon>
        <taxon>Sar</taxon>
        <taxon>Stramenopiles</taxon>
        <taxon>Oomycota</taxon>
        <taxon>Peronosporomycetes</taxon>
        <taxon>Pythiales</taxon>
        <taxon>Pythiaceae</taxon>
        <taxon>Pythium</taxon>
    </lineage>
</organism>
<dbReference type="PANTHER" id="PTHR23403">
    <property type="entry name" value="TREHALASE"/>
    <property type="match status" value="1"/>
</dbReference>
<dbReference type="GO" id="GO:0005993">
    <property type="term" value="P:trehalose catabolic process"/>
    <property type="evidence" value="ECO:0007669"/>
    <property type="project" value="TreeGrafter"/>
</dbReference>
<evidence type="ECO:0000256" key="4">
    <source>
        <dbReference type="RuleBase" id="RU361180"/>
    </source>
</evidence>
<comment type="catalytic activity">
    <reaction evidence="4">
        <text>alpha,alpha-trehalose + H2O = alpha-D-glucose + beta-D-glucose</text>
        <dbReference type="Rhea" id="RHEA:32675"/>
        <dbReference type="ChEBI" id="CHEBI:15377"/>
        <dbReference type="ChEBI" id="CHEBI:15903"/>
        <dbReference type="ChEBI" id="CHEBI:16551"/>
        <dbReference type="ChEBI" id="CHEBI:17925"/>
        <dbReference type="EC" id="3.2.1.28"/>
    </reaction>
</comment>